<dbReference type="InterPro" id="IPR000182">
    <property type="entry name" value="GNAT_dom"/>
</dbReference>
<dbReference type="InterPro" id="IPR016181">
    <property type="entry name" value="Acyl_CoA_acyltransferase"/>
</dbReference>
<dbReference type="SUPFAM" id="SSF55729">
    <property type="entry name" value="Acyl-CoA N-acyltransferases (Nat)"/>
    <property type="match status" value="1"/>
</dbReference>
<organism evidence="3 4">
    <name type="scientific">Candidatus Woesebacteria bacterium GW2011_GWA1_39_21</name>
    <dbReference type="NCBI Taxonomy" id="1618550"/>
    <lineage>
        <taxon>Bacteria</taxon>
        <taxon>Candidatus Woeseibacteriota</taxon>
    </lineage>
</organism>
<dbReference type="InterPro" id="IPR050769">
    <property type="entry name" value="NAT_camello-type"/>
</dbReference>
<feature type="domain" description="N-acetyltransferase" evidence="2">
    <location>
        <begin position="4"/>
        <end position="147"/>
    </location>
</feature>
<dbReference type="EMBL" id="LBWP01000005">
    <property type="protein sequence ID" value="KKR11621.1"/>
    <property type="molecule type" value="Genomic_DNA"/>
</dbReference>
<evidence type="ECO:0000313" key="3">
    <source>
        <dbReference type="EMBL" id="KKR11621.1"/>
    </source>
</evidence>
<dbReference type="PANTHER" id="PTHR13947">
    <property type="entry name" value="GNAT FAMILY N-ACETYLTRANSFERASE"/>
    <property type="match status" value="1"/>
</dbReference>
<dbReference type="AlphaFoldDB" id="A0A0G0NFQ2"/>
<name>A0A0G0NFQ2_9BACT</name>
<reference evidence="3 4" key="1">
    <citation type="journal article" date="2015" name="Nature">
        <title>rRNA introns, odd ribosomes, and small enigmatic genomes across a large radiation of phyla.</title>
        <authorList>
            <person name="Brown C.T."/>
            <person name="Hug L.A."/>
            <person name="Thomas B.C."/>
            <person name="Sharon I."/>
            <person name="Castelle C.J."/>
            <person name="Singh A."/>
            <person name="Wilkins M.J."/>
            <person name="Williams K.H."/>
            <person name="Banfield J.F."/>
        </authorList>
    </citation>
    <scope>NUCLEOTIDE SEQUENCE [LARGE SCALE GENOMIC DNA]</scope>
</reference>
<dbReference type="Pfam" id="PF00583">
    <property type="entry name" value="Acetyltransf_1"/>
    <property type="match status" value="1"/>
</dbReference>
<proteinExistence type="predicted"/>
<evidence type="ECO:0000313" key="4">
    <source>
        <dbReference type="Proteomes" id="UP000034246"/>
    </source>
</evidence>
<dbReference type="STRING" id="1618550.UT39_C0005G0056"/>
<keyword evidence="1 3" id="KW-0808">Transferase</keyword>
<comment type="caution">
    <text evidence="3">The sequence shown here is derived from an EMBL/GenBank/DDBJ whole genome shotgun (WGS) entry which is preliminary data.</text>
</comment>
<evidence type="ECO:0000256" key="1">
    <source>
        <dbReference type="ARBA" id="ARBA00022679"/>
    </source>
</evidence>
<protein>
    <submittedName>
        <fullName evidence="3">GCN5-related N-acetyltransferase</fullName>
    </submittedName>
</protein>
<dbReference type="PROSITE" id="PS51186">
    <property type="entry name" value="GNAT"/>
    <property type="match status" value="1"/>
</dbReference>
<accession>A0A0G0NFQ2</accession>
<dbReference type="CDD" id="cd04301">
    <property type="entry name" value="NAT_SF"/>
    <property type="match status" value="1"/>
</dbReference>
<sequence length="148" mass="17381">MKLIKYTNSYQKDVKDFVIAAHDEFNFPYDRKLDYDLDNPDKYYNNRGGMFYLLLDNEKVIGTAAVKKLDDKTAELKRLYVNKNYRGKGLGLQLFTEALDFCRENKIAKVVLDTNIKQKAAQKLYEKNGFKIDRVDKNTIFMSKILEK</sequence>
<dbReference type="Proteomes" id="UP000034246">
    <property type="component" value="Unassembled WGS sequence"/>
</dbReference>
<dbReference type="PANTHER" id="PTHR13947:SF37">
    <property type="entry name" value="LD18367P"/>
    <property type="match status" value="1"/>
</dbReference>
<evidence type="ECO:0000259" key="2">
    <source>
        <dbReference type="PROSITE" id="PS51186"/>
    </source>
</evidence>
<dbReference type="GO" id="GO:0008080">
    <property type="term" value="F:N-acetyltransferase activity"/>
    <property type="evidence" value="ECO:0007669"/>
    <property type="project" value="InterPro"/>
</dbReference>
<dbReference type="Gene3D" id="3.40.630.30">
    <property type="match status" value="1"/>
</dbReference>
<gene>
    <name evidence="3" type="ORF">UT39_C0005G0056</name>
</gene>